<dbReference type="GO" id="GO:1901858">
    <property type="term" value="P:regulation of mitochondrial DNA metabolic process"/>
    <property type="evidence" value="ECO:0007669"/>
    <property type="project" value="TreeGrafter"/>
</dbReference>
<keyword evidence="4 7" id="KW-1133">Transmembrane helix</keyword>
<dbReference type="InterPro" id="IPR007248">
    <property type="entry name" value="Mpv17_PMP22"/>
</dbReference>
<evidence type="ECO:0000256" key="1">
    <source>
        <dbReference type="ARBA" id="ARBA00004141"/>
    </source>
</evidence>
<evidence type="ECO:0000256" key="3">
    <source>
        <dbReference type="ARBA" id="ARBA00022692"/>
    </source>
</evidence>
<gene>
    <name evidence="8" type="ORF">PHYEVI_LOCUS666</name>
</gene>
<comment type="subcellular location">
    <subcellularLocation>
        <location evidence="1">Membrane</location>
        <topology evidence="1">Multi-pass membrane protein</topology>
    </subcellularLocation>
</comment>
<evidence type="ECO:0000256" key="4">
    <source>
        <dbReference type="ARBA" id="ARBA00022989"/>
    </source>
</evidence>
<dbReference type="GO" id="GO:0015267">
    <property type="term" value="F:channel activity"/>
    <property type="evidence" value="ECO:0007669"/>
    <property type="project" value="TreeGrafter"/>
</dbReference>
<dbReference type="GO" id="GO:0016020">
    <property type="term" value="C:membrane"/>
    <property type="evidence" value="ECO:0007669"/>
    <property type="project" value="UniProtKB-SubCell"/>
</dbReference>
<evidence type="ECO:0000256" key="7">
    <source>
        <dbReference type="RuleBase" id="RU363053"/>
    </source>
</evidence>
<dbReference type="EMBL" id="OU900094">
    <property type="protein sequence ID" value="CAG9854202.1"/>
    <property type="molecule type" value="Genomic_DNA"/>
</dbReference>
<organism evidence="8 9">
    <name type="scientific">Phyllotreta striolata</name>
    <name type="common">Striped flea beetle</name>
    <name type="synonym">Crioceris striolata</name>
    <dbReference type="NCBI Taxonomy" id="444603"/>
    <lineage>
        <taxon>Eukaryota</taxon>
        <taxon>Metazoa</taxon>
        <taxon>Ecdysozoa</taxon>
        <taxon>Arthropoda</taxon>
        <taxon>Hexapoda</taxon>
        <taxon>Insecta</taxon>
        <taxon>Pterygota</taxon>
        <taxon>Neoptera</taxon>
        <taxon>Endopterygota</taxon>
        <taxon>Coleoptera</taxon>
        <taxon>Polyphaga</taxon>
        <taxon>Cucujiformia</taxon>
        <taxon>Chrysomeloidea</taxon>
        <taxon>Chrysomelidae</taxon>
        <taxon>Galerucinae</taxon>
        <taxon>Alticini</taxon>
        <taxon>Phyllotreta</taxon>
    </lineage>
</organism>
<dbReference type="AlphaFoldDB" id="A0A9N9XJ15"/>
<dbReference type="OrthoDB" id="430207at2759"/>
<dbReference type="Proteomes" id="UP001153712">
    <property type="component" value="Chromosome 1"/>
</dbReference>
<sequence>MKFFRFQSTTKFIEKNKHLRTHSIQTGLLMGAGDCIAQTIVEKTDYNQIDGRRTARYAFVGLVFVGPALTTWYTFLNRKLPQSRRLFSAGALMKVALDQLVFAPLFLPIWMATVNFMEGKSLAHIKNELNLKYTDILLTNYTVWPTVQMLNFGLVPIKFQVMFTQTIGVLWNTYLSHKVHDQKQPAIHQETDKTSVN</sequence>
<protein>
    <recommendedName>
        <fullName evidence="6">Mitochondrial inner membrane protein Mpv17</fullName>
    </recommendedName>
</protein>
<evidence type="ECO:0000313" key="9">
    <source>
        <dbReference type="Proteomes" id="UP001153712"/>
    </source>
</evidence>
<dbReference type="Pfam" id="PF04117">
    <property type="entry name" value="Mpv17_PMP22"/>
    <property type="match status" value="1"/>
</dbReference>
<evidence type="ECO:0000256" key="5">
    <source>
        <dbReference type="ARBA" id="ARBA00023136"/>
    </source>
</evidence>
<name>A0A9N9XJ15_PHYSR</name>
<evidence type="ECO:0000313" key="8">
    <source>
        <dbReference type="EMBL" id="CAG9854202.1"/>
    </source>
</evidence>
<keyword evidence="9" id="KW-1185">Reference proteome</keyword>
<dbReference type="PANTHER" id="PTHR11266:SF17">
    <property type="entry name" value="PROTEIN MPV17"/>
    <property type="match status" value="1"/>
</dbReference>
<evidence type="ECO:0000256" key="2">
    <source>
        <dbReference type="ARBA" id="ARBA00006824"/>
    </source>
</evidence>
<keyword evidence="3 7" id="KW-0812">Transmembrane</keyword>
<feature type="transmembrane region" description="Helical" evidence="7">
    <location>
        <begin position="57"/>
        <end position="76"/>
    </location>
</feature>
<reference evidence="8" key="1">
    <citation type="submission" date="2022-01" db="EMBL/GenBank/DDBJ databases">
        <authorList>
            <person name="King R."/>
        </authorList>
    </citation>
    <scope>NUCLEOTIDE SEQUENCE</scope>
</reference>
<dbReference type="PANTHER" id="PTHR11266">
    <property type="entry name" value="PEROXISOMAL MEMBRANE PROTEIN 2, PXMP2 MPV17"/>
    <property type="match status" value="1"/>
</dbReference>
<comment type="similarity">
    <text evidence="2 7">Belongs to the peroxisomal membrane protein PXMP2/4 family.</text>
</comment>
<dbReference type="GO" id="GO:0005739">
    <property type="term" value="C:mitochondrion"/>
    <property type="evidence" value="ECO:0007669"/>
    <property type="project" value="TreeGrafter"/>
</dbReference>
<evidence type="ECO:0000256" key="6">
    <source>
        <dbReference type="ARBA" id="ARBA00049743"/>
    </source>
</evidence>
<keyword evidence="5 7" id="KW-0472">Membrane</keyword>
<proteinExistence type="inferred from homology"/>
<accession>A0A9N9XJ15</accession>
<feature type="transmembrane region" description="Helical" evidence="7">
    <location>
        <begin position="96"/>
        <end position="117"/>
    </location>
</feature>